<dbReference type="Gene3D" id="1.25.40.970">
    <property type="match status" value="1"/>
</dbReference>
<dbReference type="InterPro" id="IPR002893">
    <property type="entry name" value="Znf_MYND"/>
</dbReference>
<dbReference type="AlphaFoldDB" id="A0A9J8CLZ6"/>
<evidence type="ECO:0000256" key="4">
    <source>
        <dbReference type="ARBA" id="ARBA00022691"/>
    </source>
</evidence>
<comment type="catalytic activity">
    <reaction evidence="8">
        <text>L-lysyl(4)-[histone H3] + 3 S-adenosyl-L-methionine = N(6),N(6),N(6)-trimethyl-L-lysyl(4)-[histone H3] + 3 S-adenosyl-L-homocysteine + 3 H(+)</text>
        <dbReference type="Rhea" id="RHEA:60260"/>
        <dbReference type="Rhea" id="RHEA-COMP:15537"/>
        <dbReference type="Rhea" id="RHEA-COMP:15547"/>
        <dbReference type="ChEBI" id="CHEBI:15378"/>
        <dbReference type="ChEBI" id="CHEBI:29969"/>
        <dbReference type="ChEBI" id="CHEBI:57856"/>
        <dbReference type="ChEBI" id="CHEBI:59789"/>
        <dbReference type="ChEBI" id="CHEBI:61961"/>
        <dbReference type="EC" id="2.1.1.354"/>
    </reaction>
</comment>
<evidence type="ECO:0000256" key="5">
    <source>
        <dbReference type="ARBA" id="ARBA00022723"/>
    </source>
</evidence>
<keyword evidence="7" id="KW-0862">Zinc</keyword>
<evidence type="ECO:0000256" key="2">
    <source>
        <dbReference type="ARBA" id="ARBA00022603"/>
    </source>
</evidence>
<evidence type="ECO:0000313" key="11">
    <source>
        <dbReference type="Proteomes" id="UP001108240"/>
    </source>
</evidence>
<reference evidence="10" key="1">
    <citation type="submission" date="2025-08" db="UniProtKB">
        <authorList>
            <consortium name="Ensembl"/>
        </authorList>
    </citation>
    <scope>IDENTIFICATION</scope>
</reference>
<dbReference type="FunFam" id="1.25.40.970:FF:000003">
    <property type="entry name" value="Histone-lysine N-methyltransferase SMYD3"/>
    <property type="match status" value="1"/>
</dbReference>
<keyword evidence="3" id="KW-0808">Transferase</keyword>
<dbReference type="PROSITE" id="PS01360">
    <property type="entry name" value="ZF_MYND_1"/>
    <property type="match status" value="1"/>
</dbReference>
<dbReference type="Pfam" id="PF00856">
    <property type="entry name" value="SET"/>
    <property type="match status" value="1"/>
</dbReference>
<evidence type="ECO:0000313" key="10">
    <source>
        <dbReference type="Ensembl" id="ENSCCRP00000170884.1"/>
    </source>
</evidence>
<dbReference type="Gene3D" id="6.10.140.2220">
    <property type="match status" value="1"/>
</dbReference>
<name>A0A9J8CLZ6_CYPCA</name>
<evidence type="ECO:0000256" key="7">
    <source>
        <dbReference type="ARBA" id="ARBA00022833"/>
    </source>
</evidence>
<evidence type="ECO:0000256" key="8">
    <source>
        <dbReference type="ARBA" id="ARBA00047571"/>
    </source>
</evidence>
<dbReference type="Ensembl" id="ENSCCRT00000120097.1">
    <property type="protein sequence ID" value="ENSCCRP00000170884.1"/>
    <property type="gene ID" value="ENSCCRG00000021325.2"/>
</dbReference>
<dbReference type="Pfam" id="PF13424">
    <property type="entry name" value="TPR_12"/>
    <property type="match status" value="1"/>
</dbReference>
<dbReference type="Proteomes" id="UP001108240">
    <property type="component" value="Unplaced"/>
</dbReference>
<evidence type="ECO:0000259" key="9">
    <source>
        <dbReference type="PROSITE" id="PS01360"/>
    </source>
</evidence>
<protein>
    <recommendedName>
        <fullName evidence="1">[histone H3]-lysine(4) N-trimethyltransferase</fullName>
        <ecNumber evidence="1">2.1.1.354</ecNumber>
    </recommendedName>
</protein>
<accession>A0A9J8CLZ6</accession>
<keyword evidence="5" id="KW-0479">Metal-binding</keyword>
<reference evidence="10" key="2">
    <citation type="submission" date="2025-09" db="UniProtKB">
        <authorList>
            <consortium name="Ensembl"/>
        </authorList>
    </citation>
    <scope>IDENTIFICATION</scope>
</reference>
<dbReference type="SUPFAM" id="SSF48452">
    <property type="entry name" value="TPR-like"/>
    <property type="match status" value="1"/>
</dbReference>
<dbReference type="PANTHER" id="PTHR12197">
    <property type="entry name" value="HISTONE-LYSINE N-METHYLTRANSFERASE SMYD"/>
    <property type="match status" value="1"/>
</dbReference>
<dbReference type="GeneTree" id="ENSGT00940000156766"/>
<dbReference type="EC" id="2.1.1.354" evidence="1"/>
<organism evidence="10 11">
    <name type="scientific">Cyprinus carpio carpio</name>
    <dbReference type="NCBI Taxonomy" id="630221"/>
    <lineage>
        <taxon>Eukaryota</taxon>
        <taxon>Metazoa</taxon>
        <taxon>Chordata</taxon>
        <taxon>Craniata</taxon>
        <taxon>Vertebrata</taxon>
        <taxon>Euteleostomi</taxon>
        <taxon>Actinopterygii</taxon>
        <taxon>Neopterygii</taxon>
        <taxon>Teleostei</taxon>
        <taxon>Ostariophysi</taxon>
        <taxon>Cypriniformes</taxon>
        <taxon>Cyprinidae</taxon>
        <taxon>Cyprininae</taxon>
        <taxon>Cyprinus</taxon>
    </lineage>
</organism>
<dbReference type="InterPro" id="IPR050869">
    <property type="entry name" value="H3K4_H4K5_MeTrfase"/>
</dbReference>
<proteinExistence type="predicted"/>
<dbReference type="GO" id="GO:0032259">
    <property type="term" value="P:methylation"/>
    <property type="evidence" value="ECO:0007669"/>
    <property type="project" value="UniProtKB-KW"/>
</dbReference>
<dbReference type="SMART" id="SM00317">
    <property type="entry name" value="SET"/>
    <property type="match status" value="1"/>
</dbReference>
<dbReference type="PANTHER" id="PTHR12197:SF288">
    <property type="entry name" value="HISTONE-LYSINE N-METHYLTRANSFERASE SMYD3"/>
    <property type="match status" value="1"/>
</dbReference>
<evidence type="ECO:0000256" key="6">
    <source>
        <dbReference type="ARBA" id="ARBA00022771"/>
    </source>
</evidence>
<evidence type="ECO:0000256" key="1">
    <source>
        <dbReference type="ARBA" id="ARBA00012182"/>
    </source>
</evidence>
<keyword evidence="2" id="KW-0489">Methyltransferase</keyword>
<dbReference type="FunFam" id="2.170.270.10:FF:000013">
    <property type="entry name" value="Histone-lysine N-methyltransferase SMYD1 isoform 1"/>
    <property type="match status" value="1"/>
</dbReference>
<dbReference type="FunFam" id="6.10.140.2220:FF:000017">
    <property type="entry name" value="Histone-lysine N-methyltransferase SMYD3"/>
    <property type="match status" value="1"/>
</dbReference>
<dbReference type="Gene3D" id="1.10.220.160">
    <property type="match status" value="1"/>
</dbReference>
<keyword evidence="6" id="KW-0863">Zinc-finger</keyword>
<feature type="domain" description="MYND-type" evidence="9">
    <location>
        <begin position="49"/>
        <end position="87"/>
    </location>
</feature>
<keyword evidence="11" id="KW-1185">Reference proteome</keyword>
<dbReference type="Gene3D" id="1.25.40.10">
    <property type="entry name" value="Tetratricopeptide repeat domain"/>
    <property type="match status" value="1"/>
</dbReference>
<dbReference type="Gene3D" id="2.170.270.10">
    <property type="entry name" value="SET domain"/>
    <property type="match status" value="1"/>
</dbReference>
<dbReference type="InterPro" id="IPR001214">
    <property type="entry name" value="SET_dom"/>
</dbReference>
<sequence>MMAMNIERFVSEGKGNGLRALREIKAGEVIHSCEPYAFCIAKDFLKTACHSCLKRDESLSRCSQCKTARYCSVQCQKQAWPDHKRECKCLKRLQPRIPTDSVRLLTRIIFKLLGQSESDQEDLYSIAEHQSHLADMSEEKKEGLGHLCTTLQLYLGEENHDLSQLPPGLDPVSLLARVTCNCFSISDGELQDVGVGLYPSMSLLNHDCQPNCVMIFEGKRLTLRAVRLIRPCEELTISYTDILVTSKERRSHLQEQYHFLCQCTRCTTEDKDCDMLAGEKTAWTSLRDAIPHMEQLQSEQRWEELLKESQALLHRYADVVPDRNIYVLRLLDLAMDACISLGDYETALEYGHRALEPYKLYYSDPHPSRAVELLRVGKLQHYLSRLEEAQGSFTQAYDIMKVTHGTDHALTNERPSTAVPPRPQTPLLQFFDMLAVNQHTTIFALQWNVSGWLCLPHALVPLCIKPAGLEFN</sequence>
<dbReference type="GO" id="GO:0005634">
    <property type="term" value="C:nucleus"/>
    <property type="evidence" value="ECO:0007669"/>
    <property type="project" value="TreeGrafter"/>
</dbReference>
<dbReference type="GO" id="GO:0140999">
    <property type="term" value="F:histone H3K4 trimethyltransferase activity"/>
    <property type="evidence" value="ECO:0007669"/>
    <property type="project" value="UniProtKB-EC"/>
</dbReference>
<evidence type="ECO:0000256" key="3">
    <source>
        <dbReference type="ARBA" id="ARBA00022679"/>
    </source>
</evidence>
<keyword evidence="4" id="KW-0949">S-adenosyl-L-methionine</keyword>
<dbReference type="Pfam" id="PF01753">
    <property type="entry name" value="zf-MYND"/>
    <property type="match status" value="1"/>
</dbReference>
<dbReference type="GO" id="GO:0008270">
    <property type="term" value="F:zinc ion binding"/>
    <property type="evidence" value="ECO:0007669"/>
    <property type="project" value="UniProtKB-KW"/>
</dbReference>
<dbReference type="InterPro" id="IPR046341">
    <property type="entry name" value="SET_dom_sf"/>
</dbReference>
<dbReference type="SUPFAM" id="SSF82199">
    <property type="entry name" value="SET domain"/>
    <property type="match status" value="1"/>
</dbReference>
<dbReference type="InterPro" id="IPR011990">
    <property type="entry name" value="TPR-like_helical_dom_sf"/>
</dbReference>